<protein>
    <submittedName>
        <fullName evidence="1">17203_t:CDS:1</fullName>
    </submittedName>
</protein>
<reference evidence="1" key="1">
    <citation type="submission" date="2021-06" db="EMBL/GenBank/DDBJ databases">
        <authorList>
            <person name="Kallberg Y."/>
            <person name="Tangrot J."/>
            <person name="Rosling A."/>
        </authorList>
    </citation>
    <scope>NUCLEOTIDE SEQUENCE</scope>
    <source>
        <strain evidence="1">CL356</strain>
    </source>
</reference>
<proteinExistence type="predicted"/>
<evidence type="ECO:0000313" key="1">
    <source>
        <dbReference type="EMBL" id="CAG8651584.1"/>
    </source>
</evidence>
<organism evidence="1 2">
    <name type="scientific">Acaulospora colombiana</name>
    <dbReference type="NCBI Taxonomy" id="27376"/>
    <lineage>
        <taxon>Eukaryota</taxon>
        <taxon>Fungi</taxon>
        <taxon>Fungi incertae sedis</taxon>
        <taxon>Mucoromycota</taxon>
        <taxon>Glomeromycotina</taxon>
        <taxon>Glomeromycetes</taxon>
        <taxon>Diversisporales</taxon>
        <taxon>Acaulosporaceae</taxon>
        <taxon>Acaulospora</taxon>
    </lineage>
</organism>
<accession>A0ACA9NE00</accession>
<keyword evidence="2" id="KW-1185">Reference proteome</keyword>
<dbReference type="EMBL" id="CAJVPT010020903">
    <property type="protein sequence ID" value="CAG8651584.1"/>
    <property type="molecule type" value="Genomic_DNA"/>
</dbReference>
<comment type="caution">
    <text evidence="1">The sequence shown here is derived from an EMBL/GenBank/DDBJ whole genome shotgun (WGS) entry which is preliminary data.</text>
</comment>
<sequence>MADITSRRLVKLYKEHISDVSSTDYPGVYPGEDNSWDLEDFKEVSQKFICMDDQRANSGILQHLKIDFQYVTDERIEFDLVGVDASIANAFRRILIAEVPTIAIERVYVYNNTSVINDEVLSHRLGLVPLHINPRIMDDAPTDYQTNSTDRNTIVFTLDVECTNRSNVKAGETDPEKLYVNSNVFAESIVWVPQGEQGSLFASDPPRAVNPKILLAKLRPGQEIHLEMHAVKSIGRDHTKFSPVATATYRLMPHIQLLKSGDRYDEANRRVEKLEMRNQEMAEKFRDAFGEGVIEVKKERGKYFVKVKDPRRDNVTRRVLELPEFEDMVKLGRVRDWFIFSVESVGQYPAPELLPVSVSVLRGKIRNLKADVERLKREWEGSVDANRLERERDVDMEG</sequence>
<dbReference type="Proteomes" id="UP000789525">
    <property type="component" value="Unassembled WGS sequence"/>
</dbReference>
<name>A0ACA9NE00_9GLOM</name>
<gene>
    <name evidence="1" type="ORF">ACOLOM_LOCUS8268</name>
</gene>
<evidence type="ECO:0000313" key="2">
    <source>
        <dbReference type="Proteomes" id="UP000789525"/>
    </source>
</evidence>